<organism evidence="1 2">
    <name type="scientific">Curtobacterium aetherium</name>
    <dbReference type="NCBI Taxonomy" id="2841594"/>
    <lineage>
        <taxon>Bacteria</taxon>
        <taxon>Bacillati</taxon>
        <taxon>Actinomycetota</taxon>
        <taxon>Actinomycetes</taxon>
        <taxon>Micrococcales</taxon>
        <taxon>Microbacteriaceae</taxon>
        <taxon>Curtobacterium</taxon>
    </lineage>
</organism>
<evidence type="ECO:0000313" key="2">
    <source>
        <dbReference type="Proteomes" id="UP000681794"/>
    </source>
</evidence>
<evidence type="ECO:0000313" key="1">
    <source>
        <dbReference type="EMBL" id="QWS34201.1"/>
    </source>
</evidence>
<protein>
    <submittedName>
        <fullName evidence="1">Uncharacterized protein</fullName>
    </submittedName>
</protein>
<keyword evidence="2" id="KW-1185">Reference proteome</keyword>
<sequence>MSRLHHLLTLTTGAVLVAAGMVAVGPGAAQAATGTAAAQSPSAAVQPSGTVTAPTTGRYWSTTPTRVFSGTVGTERKVVRVAGRSGVPADATAVVLSVEVSAPTASGSVRVTPAGSDPTVTTQQFRARQAVTGLTTVALARGGVQVSTSAGSAKTALVVSGYYATGAGSTFTPLDTTRVTTATGVGGKAVRVPIAGRAGVPADATAVVATLGVTAATADAAVRITPAGKDASVATQSFRKGTPIAGAAVVGLSGGAAQVSVSKGRATVSVDVSGYYSRSTTGSVFVPVTPSRVTTTTVSSTPRAVRVTGISGVPGTAAAVVATAALSATTTNASLRLAPAGGKPTSASLVYRRGQPLATATTVRAVGSTLDRRVLAKVDSGSAKLTVDVTGYFLDGRSGSGIGADISWPQCTTPTAKWPSDQAFGVVGVNDGLASGTNPCLAQQLVWAAGSRGGTTQPRTQLYVNTANPGKAFKDDPSLPRTTWPTANVDPDGEPVAVPARYGICGGGTAGLTSLACSYVYGWNRAHDDVHDRGVPAGAAYRWWLDAETDGSWQTDQNLNRATLEGMTDLFRSTGGSVGLYSSPGEWKQLFGTVPTSSQLVRLPTWKAVGPTTLSAAQAACSTGAFTSAGRTEMVQYVAGGFDRIVSCV</sequence>
<accession>A0ACD1E693</accession>
<dbReference type="EMBL" id="CP076544">
    <property type="protein sequence ID" value="QWS34201.1"/>
    <property type="molecule type" value="Genomic_DNA"/>
</dbReference>
<dbReference type="Proteomes" id="UP000681794">
    <property type="component" value="Chromosome"/>
</dbReference>
<proteinExistence type="predicted"/>
<reference evidence="1" key="1">
    <citation type="submission" date="2021-06" db="EMBL/GenBank/DDBJ databases">
        <authorList>
            <person name="Ellington A.J."/>
            <person name="Bryan N.C."/>
            <person name="Christner B.C."/>
            <person name="Reisch C.R."/>
        </authorList>
    </citation>
    <scope>NUCLEOTIDE SEQUENCE</scope>
    <source>
        <strain evidence="1">L6-1</strain>
    </source>
</reference>
<name>A0ACD1E693_9MICO</name>
<gene>
    <name evidence="1" type="ORF">KM842_03155</name>
</gene>